<keyword evidence="3" id="KW-0808">Transferase</keyword>
<dbReference type="PANTHER" id="PTHR30616">
    <property type="entry name" value="UNCHARACTERIZED PROTEIN YFIH"/>
    <property type="match status" value="1"/>
</dbReference>
<dbReference type="GO" id="GO:0017061">
    <property type="term" value="F:S-methyl-5-thioadenosine phosphorylase activity"/>
    <property type="evidence" value="ECO:0007669"/>
    <property type="project" value="UniProtKB-EC"/>
</dbReference>
<accession>A0A0U5L467</accession>
<dbReference type="CDD" id="cd16833">
    <property type="entry name" value="YfiH"/>
    <property type="match status" value="1"/>
</dbReference>
<dbReference type="InterPro" id="IPR011324">
    <property type="entry name" value="Cytotoxic_necrot_fac-like_cat"/>
</dbReference>
<dbReference type="PATRIC" id="fig|1619313.3.peg.3132"/>
<dbReference type="InterPro" id="IPR038371">
    <property type="entry name" value="Cu_polyphenol_OxRdtase_sf"/>
</dbReference>
<reference evidence="10" key="1">
    <citation type="submission" date="2015-11" db="EMBL/GenBank/DDBJ databases">
        <authorList>
            <person name="Blom J."/>
        </authorList>
    </citation>
    <scope>NUCLEOTIDE SEQUENCE [LARGE SCALE GENOMIC DNA]</scope>
</reference>
<dbReference type="RefSeq" id="WP_067433765.1">
    <property type="nucleotide sequence ID" value="NZ_JACSXG010000022.1"/>
</dbReference>
<evidence type="ECO:0000313" key="9">
    <source>
        <dbReference type="EMBL" id="CUU25246.1"/>
    </source>
</evidence>
<dbReference type="OrthoDB" id="4279at2"/>
<comment type="similarity">
    <text evidence="2">Belongs to the purine nucleoside phosphorylase YfiH/LACC1 family.</text>
</comment>
<dbReference type="STRING" id="1619313.EM595_3015"/>
<keyword evidence="4" id="KW-0479">Metal-binding</keyword>
<proteinExistence type="inferred from homology"/>
<comment type="catalytic activity">
    <reaction evidence="8">
        <text>S-methyl-5'-thioadenosine + phosphate = 5-(methylsulfanyl)-alpha-D-ribose 1-phosphate + adenine</text>
        <dbReference type="Rhea" id="RHEA:11852"/>
        <dbReference type="ChEBI" id="CHEBI:16708"/>
        <dbReference type="ChEBI" id="CHEBI:17509"/>
        <dbReference type="ChEBI" id="CHEBI:43474"/>
        <dbReference type="ChEBI" id="CHEBI:58533"/>
        <dbReference type="EC" id="2.4.2.28"/>
    </reaction>
    <physiologicalReaction direction="left-to-right" evidence="8">
        <dbReference type="Rhea" id="RHEA:11853"/>
    </physiologicalReaction>
</comment>
<dbReference type="Pfam" id="PF02578">
    <property type="entry name" value="Cu-oxidase_4"/>
    <property type="match status" value="1"/>
</dbReference>
<dbReference type="PANTHER" id="PTHR30616:SF3">
    <property type="entry name" value="PURINE NUCLEOSIDE PHOSPHORYLASE"/>
    <property type="match status" value="1"/>
</dbReference>
<evidence type="ECO:0000256" key="2">
    <source>
        <dbReference type="ARBA" id="ARBA00007353"/>
    </source>
</evidence>
<evidence type="ECO:0008006" key="11">
    <source>
        <dbReference type="Google" id="ProtNLM"/>
    </source>
</evidence>
<evidence type="ECO:0000256" key="1">
    <source>
        <dbReference type="ARBA" id="ARBA00000553"/>
    </source>
</evidence>
<evidence type="ECO:0000256" key="3">
    <source>
        <dbReference type="ARBA" id="ARBA00022679"/>
    </source>
</evidence>
<comment type="catalytic activity">
    <reaction evidence="6">
        <text>adenosine + H2O + H(+) = inosine + NH4(+)</text>
        <dbReference type="Rhea" id="RHEA:24408"/>
        <dbReference type="ChEBI" id="CHEBI:15377"/>
        <dbReference type="ChEBI" id="CHEBI:15378"/>
        <dbReference type="ChEBI" id="CHEBI:16335"/>
        <dbReference type="ChEBI" id="CHEBI:17596"/>
        <dbReference type="ChEBI" id="CHEBI:28938"/>
        <dbReference type="EC" id="3.5.4.4"/>
    </reaction>
    <physiologicalReaction direction="left-to-right" evidence="6">
        <dbReference type="Rhea" id="RHEA:24409"/>
    </physiologicalReaction>
</comment>
<dbReference type="Gene3D" id="3.60.140.10">
    <property type="entry name" value="CNF1/YfiH-like putative cysteine hydrolases"/>
    <property type="match status" value="1"/>
</dbReference>
<dbReference type="GO" id="GO:0005507">
    <property type="term" value="F:copper ion binding"/>
    <property type="evidence" value="ECO:0007669"/>
    <property type="project" value="TreeGrafter"/>
</dbReference>
<dbReference type="AlphaFoldDB" id="A0A0U5L467"/>
<evidence type="ECO:0000256" key="5">
    <source>
        <dbReference type="ARBA" id="ARBA00022833"/>
    </source>
</evidence>
<evidence type="ECO:0000313" key="10">
    <source>
        <dbReference type="Proteomes" id="UP000059419"/>
    </source>
</evidence>
<dbReference type="InterPro" id="IPR003730">
    <property type="entry name" value="Cu_polyphenol_OxRdtase"/>
</dbReference>
<evidence type="ECO:0000256" key="6">
    <source>
        <dbReference type="ARBA" id="ARBA00047989"/>
    </source>
</evidence>
<organism evidence="9 10">
    <name type="scientific">Duffyella gerundensis</name>
    <dbReference type="NCBI Taxonomy" id="1619313"/>
    <lineage>
        <taxon>Bacteria</taxon>
        <taxon>Pseudomonadati</taxon>
        <taxon>Pseudomonadota</taxon>
        <taxon>Gammaproteobacteria</taxon>
        <taxon>Enterobacterales</taxon>
        <taxon>Erwiniaceae</taxon>
        <taxon>Duffyella</taxon>
    </lineage>
</organism>
<dbReference type="EMBL" id="LN907827">
    <property type="protein sequence ID" value="CUU25246.1"/>
    <property type="molecule type" value="Genomic_DNA"/>
</dbReference>
<gene>
    <name evidence="9" type="ORF">EM595_3015</name>
</gene>
<name>A0A0U5L467_9GAMM</name>
<dbReference type="KEGG" id="ege:EM595_3015"/>
<comment type="catalytic activity">
    <reaction evidence="1">
        <text>inosine + phosphate = alpha-D-ribose 1-phosphate + hypoxanthine</text>
        <dbReference type="Rhea" id="RHEA:27646"/>
        <dbReference type="ChEBI" id="CHEBI:17368"/>
        <dbReference type="ChEBI" id="CHEBI:17596"/>
        <dbReference type="ChEBI" id="CHEBI:43474"/>
        <dbReference type="ChEBI" id="CHEBI:57720"/>
        <dbReference type="EC" id="2.4.2.1"/>
    </reaction>
    <physiologicalReaction direction="left-to-right" evidence="1">
        <dbReference type="Rhea" id="RHEA:27647"/>
    </physiologicalReaction>
</comment>
<dbReference type="SUPFAM" id="SSF64438">
    <property type="entry name" value="CNF1/YfiH-like putative cysteine hydrolases"/>
    <property type="match status" value="1"/>
</dbReference>
<evidence type="ECO:0000256" key="7">
    <source>
        <dbReference type="ARBA" id="ARBA00048968"/>
    </source>
</evidence>
<dbReference type="Proteomes" id="UP000059419">
    <property type="component" value="Chromosome 1"/>
</dbReference>
<keyword evidence="5" id="KW-0862">Zinc</keyword>
<protein>
    <recommendedName>
        <fullName evidence="11">Purine nucleoside phosphorylase</fullName>
    </recommendedName>
</protein>
<evidence type="ECO:0000256" key="8">
    <source>
        <dbReference type="ARBA" id="ARBA00049893"/>
    </source>
</evidence>
<evidence type="ECO:0000256" key="4">
    <source>
        <dbReference type="ARBA" id="ARBA00022723"/>
    </source>
</evidence>
<comment type="catalytic activity">
    <reaction evidence="7">
        <text>adenosine + phosphate = alpha-D-ribose 1-phosphate + adenine</text>
        <dbReference type="Rhea" id="RHEA:27642"/>
        <dbReference type="ChEBI" id="CHEBI:16335"/>
        <dbReference type="ChEBI" id="CHEBI:16708"/>
        <dbReference type="ChEBI" id="CHEBI:43474"/>
        <dbReference type="ChEBI" id="CHEBI:57720"/>
        <dbReference type="EC" id="2.4.2.1"/>
    </reaction>
    <physiologicalReaction direction="left-to-right" evidence="7">
        <dbReference type="Rhea" id="RHEA:27643"/>
    </physiologicalReaction>
</comment>
<keyword evidence="10" id="KW-1185">Reference proteome</keyword>
<sequence length="238" mass="25982">MESSQSRYSTKLAALGWLEHAFLPAGMPPPDACAFAHQRHSAVAVDAEQAFPPKSVDADAVIGRGERAVAIYTADCLPVLIADNRHHQVAAVHAGLQGALAGVLFSAVEDLLSQGSRPEDLWVAIGPAISPCCYELGEDRLAAIQANPRLQQPVRWHRDRPLNPLAVRPQAAAQQQGIWFDLPQLGKQMLAQQGIPTAQIELLNVCTYCMAEPQSSYRYNSHHGSGYASRYAWIRRKS</sequence>